<proteinExistence type="predicted"/>
<reference evidence="2" key="2">
    <citation type="submission" date="2021-04" db="EMBL/GenBank/DDBJ databases">
        <authorList>
            <person name="Podell S."/>
        </authorList>
    </citation>
    <scope>NUCLEOTIDE SEQUENCE</scope>
    <source>
        <strain evidence="2">Hildebrandi</strain>
    </source>
</reference>
<name>A0A9K3L2U4_9STRA</name>
<gene>
    <name evidence="2" type="ORF">IV203_003575</name>
</gene>
<dbReference type="AlphaFoldDB" id="A0A9K3L2U4"/>
<evidence type="ECO:0000313" key="3">
    <source>
        <dbReference type="Proteomes" id="UP000693970"/>
    </source>
</evidence>
<protein>
    <submittedName>
        <fullName evidence="2">Glutathione-dependent formaldehyde-activating enzyme</fullName>
    </submittedName>
</protein>
<dbReference type="PROSITE" id="PS51891">
    <property type="entry name" value="CENP_V_GFA"/>
    <property type="match status" value="1"/>
</dbReference>
<dbReference type="OrthoDB" id="406544at2759"/>
<dbReference type="EMBL" id="JAGRRH010000016">
    <property type="protein sequence ID" value="KAG7354219.1"/>
    <property type="molecule type" value="Genomic_DNA"/>
</dbReference>
<organism evidence="2 3">
    <name type="scientific">Nitzschia inconspicua</name>
    <dbReference type="NCBI Taxonomy" id="303405"/>
    <lineage>
        <taxon>Eukaryota</taxon>
        <taxon>Sar</taxon>
        <taxon>Stramenopiles</taxon>
        <taxon>Ochrophyta</taxon>
        <taxon>Bacillariophyta</taxon>
        <taxon>Bacillariophyceae</taxon>
        <taxon>Bacillariophycidae</taxon>
        <taxon>Bacillariales</taxon>
        <taxon>Bacillariaceae</taxon>
        <taxon>Nitzschia</taxon>
    </lineage>
</organism>
<dbReference type="PANTHER" id="PTHR33337:SF40">
    <property type="entry name" value="CENP-V_GFA DOMAIN-CONTAINING PROTEIN-RELATED"/>
    <property type="match status" value="1"/>
</dbReference>
<accession>A0A9K3L2U4</accession>
<keyword evidence="3" id="KW-1185">Reference proteome</keyword>
<dbReference type="GO" id="GO:0016846">
    <property type="term" value="F:carbon-sulfur lyase activity"/>
    <property type="evidence" value="ECO:0007669"/>
    <property type="project" value="InterPro"/>
</dbReference>
<evidence type="ECO:0000259" key="1">
    <source>
        <dbReference type="PROSITE" id="PS51891"/>
    </source>
</evidence>
<evidence type="ECO:0000313" key="2">
    <source>
        <dbReference type="EMBL" id="KAG7354219.1"/>
    </source>
</evidence>
<dbReference type="Proteomes" id="UP000693970">
    <property type="component" value="Unassembled WGS sequence"/>
</dbReference>
<dbReference type="InterPro" id="IPR006913">
    <property type="entry name" value="CENP-V/GFA"/>
</dbReference>
<dbReference type="PANTHER" id="PTHR33337">
    <property type="entry name" value="GFA DOMAIN-CONTAINING PROTEIN"/>
    <property type="match status" value="1"/>
</dbReference>
<reference evidence="2" key="1">
    <citation type="journal article" date="2021" name="Sci. Rep.">
        <title>Diploid genomic architecture of Nitzschia inconspicua, an elite biomass production diatom.</title>
        <authorList>
            <person name="Oliver A."/>
            <person name="Podell S."/>
            <person name="Pinowska A."/>
            <person name="Traller J.C."/>
            <person name="Smith S.R."/>
            <person name="McClure R."/>
            <person name="Beliaev A."/>
            <person name="Bohutskyi P."/>
            <person name="Hill E.A."/>
            <person name="Rabines A."/>
            <person name="Zheng H."/>
            <person name="Allen L.Z."/>
            <person name="Kuo A."/>
            <person name="Grigoriev I.V."/>
            <person name="Allen A.E."/>
            <person name="Hazlebeck D."/>
            <person name="Allen E.E."/>
        </authorList>
    </citation>
    <scope>NUCLEOTIDE SEQUENCE</scope>
    <source>
        <strain evidence="2">Hildebrandi</strain>
    </source>
</reference>
<comment type="caution">
    <text evidence="2">The sequence shown here is derived from an EMBL/GenBank/DDBJ whole genome shotgun (WGS) entry which is preliminary data.</text>
</comment>
<sequence>MKINGNCLCGNIQFHFVPKSMNVHACHCGMCRRHAGCASMTIDSADGLPVVTKGKDLLTTFQSSEWGERSFCSKCGTHMFVTVPNFCYYGVSAGVIDEEHTSFLELESEVFIDKKPPFYTFFGERRRMTEAEFLAMIFEGTEEGAGTTDDGEACKDESIKKITEDL</sequence>
<dbReference type="Pfam" id="PF04828">
    <property type="entry name" value="GFA"/>
    <property type="match status" value="1"/>
</dbReference>
<feature type="domain" description="CENP-V/GFA" evidence="1">
    <location>
        <begin position="3"/>
        <end position="107"/>
    </location>
</feature>